<dbReference type="GO" id="GO:0005829">
    <property type="term" value="C:cytosol"/>
    <property type="evidence" value="ECO:0007669"/>
    <property type="project" value="TreeGrafter"/>
</dbReference>
<organism evidence="10 11">
    <name type="scientific">Tolypothrix tenuis PCC 7101</name>
    <dbReference type="NCBI Taxonomy" id="231146"/>
    <lineage>
        <taxon>Bacteria</taxon>
        <taxon>Bacillati</taxon>
        <taxon>Cyanobacteriota</taxon>
        <taxon>Cyanophyceae</taxon>
        <taxon>Nostocales</taxon>
        <taxon>Tolypothrichaceae</taxon>
        <taxon>Tolypothrix</taxon>
    </lineage>
</organism>
<dbReference type="AlphaFoldDB" id="A0A1Z4MYX9"/>
<dbReference type="FunFam" id="2.20.25.160:FF:000001">
    <property type="entry name" value="Aspartoacylase"/>
    <property type="match status" value="1"/>
</dbReference>
<dbReference type="InterPro" id="IPR050178">
    <property type="entry name" value="AspA/AstE_fam"/>
</dbReference>
<reference evidence="10 11" key="1">
    <citation type="submission" date="2017-06" db="EMBL/GenBank/DDBJ databases">
        <title>Genome sequencing of cyanobaciteial culture collection at National Institute for Environmental Studies (NIES).</title>
        <authorList>
            <person name="Hirose Y."/>
            <person name="Shimura Y."/>
            <person name="Fujisawa T."/>
            <person name="Nakamura Y."/>
            <person name="Kawachi M."/>
        </authorList>
    </citation>
    <scope>NUCLEOTIDE SEQUENCE [LARGE SCALE GENOMIC DNA]</scope>
    <source>
        <strain evidence="10 11">NIES-37</strain>
    </source>
</reference>
<evidence type="ECO:0000259" key="9">
    <source>
        <dbReference type="Pfam" id="PF24827"/>
    </source>
</evidence>
<protein>
    <recommendedName>
        <fullName evidence="5">Probable aspartoacylase</fullName>
        <ecNumber evidence="5">3.5.1.15</ecNumber>
    </recommendedName>
</protein>
<feature type="binding site" evidence="5">
    <location>
        <position position="56"/>
    </location>
    <ligand>
        <name>substrate</name>
    </ligand>
</feature>
<feature type="binding site" evidence="5">
    <location>
        <position position="276"/>
    </location>
    <ligand>
        <name>substrate</name>
    </ligand>
</feature>
<evidence type="ECO:0000256" key="1">
    <source>
        <dbReference type="ARBA" id="ARBA00006173"/>
    </source>
</evidence>
<gene>
    <name evidence="10" type="ORF">NIES37_26120</name>
</gene>
<dbReference type="RefSeq" id="WP_096576247.1">
    <property type="nucleotide sequence ID" value="NZ_CAWNJS010000001.1"/>
</dbReference>
<dbReference type="PIRSF" id="PIRSF018001">
    <property type="entry name" value="Aspartoacylase"/>
    <property type="match status" value="1"/>
</dbReference>
<comment type="similarity">
    <text evidence="1 5">Belongs to the AspA/AstE family. Aspartoacylase subfamily.</text>
</comment>
<feature type="binding site" evidence="5 7">
    <location>
        <position position="14"/>
    </location>
    <ligand>
        <name>Zn(2+)</name>
        <dbReference type="ChEBI" id="CHEBI:29105"/>
    </ligand>
</feature>
<keyword evidence="3 5" id="KW-0378">Hydrolase</keyword>
<dbReference type="PANTHER" id="PTHR15162:SF7">
    <property type="entry name" value="SUCCINYLGLUTAMATE DESUCCINYLASE"/>
    <property type="match status" value="1"/>
</dbReference>
<dbReference type="HAMAP" id="MF_00704">
    <property type="entry name" value="Aspartoacylase"/>
    <property type="match status" value="1"/>
</dbReference>
<proteinExistence type="inferred from homology"/>
<dbReference type="NCBIfam" id="NF002601">
    <property type="entry name" value="PRK02259.1"/>
    <property type="match status" value="1"/>
</dbReference>
<name>A0A1Z4MYX9_9CYAN</name>
<dbReference type="Pfam" id="PF24827">
    <property type="entry name" value="AstE_AspA_cat"/>
    <property type="match status" value="1"/>
</dbReference>
<evidence type="ECO:0000256" key="6">
    <source>
        <dbReference type="PIRSR" id="PIRSR018001-1"/>
    </source>
</evidence>
<evidence type="ECO:0000256" key="2">
    <source>
        <dbReference type="ARBA" id="ARBA00022723"/>
    </source>
</evidence>
<dbReference type="InterPro" id="IPR055438">
    <property type="entry name" value="AstE_AspA_cat"/>
</dbReference>
<feature type="domain" description="Succinylglutamate desuccinylase/Aspartoacylase catalytic" evidence="9">
    <location>
        <begin position="4"/>
        <end position="193"/>
    </location>
</feature>
<feature type="binding site" evidence="5 7">
    <location>
        <position position="17"/>
    </location>
    <ligand>
        <name>Zn(2+)</name>
        <dbReference type="ChEBI" id="CHEBI:29105"/>
    </ligand>
</feature>
<evidence type="ECO:0000256" key="5">
    <source>
        <dbReference type="HAMAP-Rule" id="MF_00704"/>
    </source>
</evidence>
<dbReference type="SUPFAM" id="SSF53187">
    <property type="entry name" value="Zn-dependent exopeptidases"/>
    <property type="match status" value="1"/>
</dbReference>
<evidence type="ECO:0000259" key="8">
    <source>
        <dbReference type="Pfam" id="PF04952"/>
    </source>
</evidence>
<dbReference type="EC" id="3.5.1.15" evidence="5"/>
<dbReference type="EMBL" id="AP018248">
    <property type="protein sequence ID" value="BAY98660.1"/>
    <property type="molecule type" value="Genomic_DNA"/>
</dbReference>
<feature type="binding site" evidence="5 7">
    <location>
        <position position="106"/>
    </location>
    <ligand>
        <name>Zn(2+)</name>
        <dbReference type="ChEBI" id="CHEBI:29105"/>
    </ligand>
</feature>
<comment type="cofactor">
    <cofactor evidence="5 7">
        <name>Zn(2+)</name>
        <dbReference type="ChEBI" id="CHEBI:29105"/>
    </cofactor>
    <text evidence="5 7">Binds 1 zinc ion per subunit.</text>
</comment>
<feature type="binding site" evidence="5">
    <location>
        <position position="165"/>
    </location>
    <ligand>
        <name>substrate</name>
    </ligand>
</feature>
<evidence type="ECO:0000256" key="3">
    <source>
        <dbReference type="ARBA" id="ARBA00022801"/>
    </source>
</evidence>
<dbReference type="GO" id="GO:0016788">
    <property type="term" value="F:hydrolase activity, acting on ester bonds"/>
    <property type="evidence" value="ECO:0007669"/>
    <property type="project" value="InterPro"/>
</dbReference>
<comment type="catalytic activity">
    <reaction evidence="5">
        <text>an N-acyl-L-aspartate + H2O = a carboxylate + L-aspartate</text>
        <dbReference type="Rhea" id="RHEA:10872"/>
        <dbReference type="ChEBI" id="CHEBI:15377"/>
        <dbReference type="ChEBI" id="CHEBI:29067"/>
        <dbReference type="ChEBI" id="CHEBI:29991"/>
        <dbReference type="ChEBI" id="CHEBI:58497"/>
        <dbReference type="EC" id="3.5.1.15"/>
    </reaction>
</comment>
<evidence type="ECO:0000256" key="7">
    <source>
        <dbReference type="PIRSR" id="PIRSR018001-3"/>
    </source>
</evidence>
<evidence type="ECO:0000313" key="11">
    <source>
        <dbReference type="Proteomes" id="UP000218785"/>
    </source>
</evidence>
<dbReference type="Pfam" id="PF04952">
    <property type="entry name" value="AstE_AspA_hybrid"/>
    <property type="match status" value="1"/>
</dbReference>
<dbReference type="Gene3D" id="3.40.630.10">
    <property type="entry name" value="Zn peptidases"/>
    <property type="match status" value="1"/>
</dbReference>
<dbReference type="Proteomes" id="UP000218785">
    <property type="component" value="Chromosome"/>
</dbReference>
<keyword evidence="2 5" id="KW-0479">Metal-binding</keyword>
<evidence type="ECO:0000256" key="4">
    <source>
        <dbReference type="ARBA" id="ARBA00022833"/>
    </source>
</evidence>
<dbReference type="Gene3D" id="2.20.25.160">
    <property type="match status" value="1"/>
</dbReference>
<evidence type="ECO:0000313" key="10">
    <source>
        <dbReference type="EMBL" id="BAY98660.1"/>
    </source>
</evidence>
<feature type="binding site" evidence="5">
    <location>
        <begin position="63"/>
        <end position="64"/>
    </location>
    <ligand>
        <name>substrate</name>
    </ligand>
</feature>
<dbReference type="KEGG" id="ttq:NIES37_26120"/>
<dbReference type="InterPro" id="IPR007036">
    <property type="entry name" value="Aste_AspA_hybrid_dom"/>
</dbReference>
<keyword evidence="4 5" id="KW-0862">Zinc</keyword>
<dbReference type="PANTHER" id="PTHR15162">
    <property type="entry name" value="ASPARTOACYLASE"/>
    <property type="match status" value="1"/>
</dbReference>
<dbReference type="InterPro" id="IPR016708">
    <property type="entry name" value="Aspartoacylase"/>
</dbReference>
<keyword evidence="11" id="KW-1185">Reference proteome</keyword>
<accession>A0A1Z4MYX9</accession>
<feature type="domain" description="AstE/AspA barrel-sandwich hybrid" evidence="8">
    <location>
        <begin position="207"/>
        <end position="288"/>
    </location>
</feature>
<feature type="active site" description="Proton donor/acceptor" evidence="6">
    <location>
        <position position="165"/>
    </location>
</feature>
<dbReference type="GO" id="GO:0008270">
    <property type="term" value="F:zinc ion binding"/>
    <property type="evidence" value="ECO:0007669"/>
    <property type="project" value="UniProtKB-UniRule"/>
</dbReference>
<dbReference type="GO" id="GO:0019807">
    <property type="term" value="F:aspartoacylase activity"/>
    <property type="evidence" value="ECO:0007669"/>
    <property type="project" value="UniProtKB-UniRule"/>
</dbReference>
<dbReference type="CDD" id="cd06909">
    <property type="entry name" value="M14_ASPA"/>
    <property type="match status" value="1"/>
</dbReference>
<sequence length="309" mass="34715">MSQIKRVVIVGGTHGNELTGIYLVKKFERSPDLIQRSSFETLTLIANPKAYAIGRRYTDTDLNRCFLPRDLENPHLSSYEAQRAKVIYQTFGFAGSQQADFVIDLHSSTANMGLSIILGNENLLNIQLAAYLASINPKVRVLYSTTKNQERSHLDSICQFGCTLEVGAVAQGVLDAALFEETEAIIHAILDYLADHNQAKAPLINDTLTAYHNLGTIDYPRNELGEIQAMIHPRLQFRDYQPLHPGEPIFLTFDGQEIPYEGDSIVYPVFINEAAYYEKGIAMCITEKRELEIKIGLKSQESMVNRNDQ</sequence>